<dbReference type="PROSITE" id="PS00889">
    <property type="entry name" value="CNMP_BINDING_2"/>
    <property type="match status" value="1"/>
</dbReference>
<evidence type="ECO:0000313" key="3">
    <source>
        <dbReference type="EMBL" id="OMJ84499.1"/>
    </source>
</evidence>
<feature type="domain" description="Cyclic nucleotide-binding" evidence="1">
    <location>
        <begin position="141"/>
        <end position="263"/>
    </location>
</feature>
<dbReference type="AlphaFoldDB" id="A0A1R2C3V0"/>
<reference evidence="2 4" key="1">
    <citation type="submission" date="2016-11" db="EMBL/GenBank/DDBJ databases">
        <title>The macronuclear genome of Stentor coeruleus: a giant cell with tiny introns.</title>
        <authorList>
            <person name="Slabodnick M."/>
            <person name="Ruby J.G."/>
            <person name="Reiff S.B."/>
            <person name="Swart E.C."/>
            <person name="Gosai S."/>
            <person name="Prabakaran S."/>
            <person name="Witkowska E."/>
            <person name="Larue G.E."/>
            <person name="Fisher S."/>
            <person name="Freeman R.M."/>
            <person name="Gunawardena J."/>
            <person name="Chu W."/>
            <person name="Stover N.A."/>
            <person name="Gregory B.D."/>
            <person name="Nowacki M."/>
            <person name="Derisi J."/>
            <person name="Roy S.W."/>
            <person name="Marshall W.F."/>
            <person name="Sood P."/>
        </authorList>
    </citation>
    <scope>NUCLEOTIDE SEQUENCE [LARGE SCALE GENOMIC DNA]</scope>
    <source>
        <strain evidence="2">WM001</strain>
    </source>
</reference>
<dbReference type="InterPro" id="IPR050503">
    <property type="entry name" value="cAMP-dep_PK_reg_su-like"/>
</dbReference>
<evidence type="ECO:0000313" key="2">
    <source>
        <dbReference type="EMBL" id="OMJ83703.1"/>
    </source>
</evidence>
<dbReference type="GO" id="GO:0004862">
    <property type="term" value="F:cAMP-dependent protein kinase inhibitor activity"/>
    <property type="evidence" value="ECO:0007669"/>
    <property type="project" value="TreeGrafter"/>
</dbReference>
<dbReference type="SMART" id="SM00100">
    <property type="entry name" value="cNMP"/>
    <property type="match status" value="2"/>
</dbReference>
<gene>
    <name evidence="3" type="ORF">SteCoe_14388</name>
    <name evidence="2" type="ORF">SteCoe_15308</name>
</gene>
<dbReference type="GO" id="GO:0005952">
    <property type="term" value="C:cAMP-dependent protein kinase complex"/>
    <property type="evidence" value="ECO:0007669"/>
    <property type="project" value="InterPro"/>
</dbReference>
<dbReference type="OrthoDB" id="286597at2759"/>
<dbReference type="Gene3D" id="2.60.120.10">
    <property type="entry name" value="Jelly Rolls"/>
    <property type="match status" value="2"/>
</dbReference>
<dbReference type="Proteomes" id="UP000187209">
    <property type="component" value="Unassembled WGS sequence"/>
</dbReference>
<dbReference type="InterPro" id="IPR014710">
    <property type="entry name" value="RmlC-like_jellyroll"/>
</dbReference>
<sequence length="410" mass="47426">MMMLKFLVRSFPFVRENILQLGESTFTHFCQAISFEEYKSGDIVFNQGDSGDKFYIILSGMVSILTFPYNDDYSLEVAKLDTGMSFGELALIRKQPRSATIKCIENSQFMVLQKTDYLQILGKAEEKKLEEMVSFLHSISLFSSWTKKSLEKLSYNFKSKIYHRNQIVYKEGDIPEEFYIIKKGEFEFSKKQHTPKNQRHEVFNIGMTGKKVVLTPLKITPKIALLSAGEIFGDEELLKGISRTLTCTCVVRGELMCMKKIDFFGRIRADDSIKFLQDSSNIRENIRADRLRYIPSIENSFSDIKNYNSETFDRSYKRSKAKLMITSVRHQIHTLNSKPKIKNLTLEETGKVKSGQLHSLTPIYRLLNQTPPALKSFSPHFRHENDFDLDYSKCNYSRMSLKTSLTPLPK</sequence>
<organism evidence="2 4">
    <name type="scientific">Stentor coeruleus</name>
    <dbReference type="NCBI Taxonomy" id="5963"/>
    <lineage>
        <taxon>Eukaryota</taxon>
        <taxon>Sar</taxon>
        <taxon>Alveolata</taxon>
        <taxon>Ciliophora</taxon>
        <taxon>Postciliodesmatophora</taxon>
        <taxon>Heterotrichea</taxon>
        <taxon>Heterotrichida</taxon>
        <taxon>Stentoridae</taxon>
        <taxon>Stentor</taxon>
    </lineage>
</organism>
<dbReference type="PROSITE" id="PS50042">
    <property type="entry name" value="CNMP_BINDING_3"/>
    <property type="match status" value="2"/>
</dbReference>
<dbReference type="EMBL" id="MPUH01000294">
    <property type="protein sequence ID" value="OMJ83703.1"/>
    <property type="molecule type" value="Genomic_DNA"/>
</dbReference>
<dbReference type="InterPro" id="IPR018488">
    <property type="entry name" value="cNMP-bd_CS"/>
</dbReference>
<protein>
    <recommendedName>
        <fullName evidence="1">Cyclic nucleotide-binding domain-containing protein</fullName>
    </recommendedName>
</protein>
<dbReference type="Pfam" id="PF00027">
    <property type="entry name" value="cNMP_binding"/>
    <property type="match status" value="1"/>
</dbReference>
<dbReference type="GO" id="GO:0005829">
    <property type="term" value="C:cytosol"/>
    <property type="evidence" value="ECO:0007669"/>
    <property type="project" value="TreeGrafter"/>
</dbReference>
<accession>A0A1R2C3V0</accession>
<dbReference type="SUPFAM" id="SSF51206">
    <property type="entry name" value="cAMP-binding domain-like"/>
    <property type="match status" value="2"/>
</dbReference>
<keyword evidence="4" id="KW-1185">Reference proteome</keyword>
<dbReference type="GO" id="GO:0030552">
    <property type="term" value="F:cAMP binding"/>
    <property type="evidence" value="ECO:0007669"/>
    <property type="project" value="TreeGrafter"/>
</dbReference>
<dbReference type="EMBL" id="MPUH01000267">
    <property type="protein sequence ID" value="OMJ84499.1"/>
    <property type="molecule type" value="Genomic_DNA"/>
</dbReference>
<name>A0A1R2C3V0_9CILI</name>
<comment type="caution">
    <text evidence="2">The sequence shown here is derived from an EMBL/GenBank/DDBJ whole genome shotgun (WGS) entry which is preliminary data.</text>
</comment>
<dbReference type="CDD" id="cd00038">
    <property type="entry name" value="CAP_ED"/>
    <property type="match status" value="2"/>
</dbReference>
<dbReference type="GO" id="GO:0034236">
    <property type="term" value="F:protein kinase A catalytic subunit binding"/>
    <property type="evidence" value="ECO:0007669"/>
    <property type="project" value="TreeGrafter"/>
</dbReference>
<feature type="domain" description="Cyclic nucleotide-binding" evidence="1">
    <location>
        <begin position="17"/>
        <end position="138"/>
    </location>
</feature>
<dbReference type="PANTHER" id="PTHR11635">
    <property type="entry name" value="CAMP-DEPENDENT PROTEIN KINASE REGULATORY CHAIN"/>
    <property type="match status" value="1"/>
</dbReference>
<dbReference type="InterPro" id="IPR000595">
    <property type="entry name" value="cNMP-bd_dom"/>
</dbReference>
<dbReference type="InterPro" id="IPR018490">
    <property type="entry name" value="cNMP-bd_dom_sf"/>
</dbReference>
<evidence type="ECO:0000259" key="1">
    <source>
        <dbReference type="PROSITE" id="PS50042"/>
    </source>
</evidence>
<dbReference type="PRINTS" id="PR00103">
    <property type="entry name" value="CAMPKINASE"/>
</dbReference>
<dbReference type="PANTHER" id="PTHR11635:SF152">
    <property type="entry name" value="CAMP-DEPENDENT PROTEIN KINASE TYPE I REGULATORY SUBUNIT-RELATED"/>
    <property type="match status" value="1"/>
</dbReference>
<evidence type="ECO:0000313" key="4">
    <source>
        <dbReference type="Proteomes" id="UP000187209"/>
    </source>
</evidence>
<proteinExistence type="predicted"/>